<evidence type="ECO:0000313" key="2">
    <source>
        <dbReference type="EMBL" id="MCA9389930.1"/>
    </source>
</evidence>
<feature type="transmembrane region" description="Helical" evidence="1">
    <location>
        <begin position="154"/>
        <end position="173"/>
    </location>
</feature>
<feature type="transmembrane region" description="Helical" evidence="1">
    <location>
        <begin position="12"/>
        <end position="35"/>
    </location>
</feature>
<feature type="transmembrane region" description="Helical" evidence="1">
    <location>
        <begin position="179"/>
        <end position="201"/>
    </location>
</feature>
<reference evidence="2" key="1">
    <citation type="submission" date="2020-04" db="EMBL/GenBank/DDBJ databases">
        <authorList>
            <person name="Zhang T."/>
        </authorList>
    </citation>
    <scope>NUCLEOTIDE SEQUENCE</scope>
    <source>
        <strain evidence="2">HKST-UBA01</strain>
    </source>
</reference>
<feature type="transmembrane region" description="Helical" evidence="1">
    <location>
        <begin position="126"/>
        <end position="142"/>
    </location>
</feature>
<name>A0A955LG23_UNCKA</name>
<dbReference type="AlphaFoldDB" id="A0A955LG23"/>
<evidence type="ECO:0000313" key="3">
    <source>
        <dbReference type="Proteomes" id="UP000701698"/>
    </source>
</evidence>
<keyword evidence="1" id="KW-0812">Transmembrane</keyword>
<dbReference type="InterPro" id="IPR009339">
    <property type="entry name" value="DUF998"/>
</dbReference>
<keyword evidence="1" id="KW-0472">Membrane</keyword>
<protein>
    <submittedName>
        <fullName evidence="2">DUF998 domain-containing protein</fullName>
    </submittedName>
</protein>
<dbReference type="EMBL" id="JAGQKX010000012">
    <property type="protein sequence ID" value="MCA9389930.1"/>
    <property type="molecule type" value="Genomic_DNA"/>
</dbReference>
<reference evidence="2" key="2">
    <citation type="journal article" date="2021" name="Microbiome">
        <title>Successional dynamics and alternative stable states in a saline activated sludge microbial community over 9 years.</title>
        <authorList>
            <person name="Wang Y."/>
            <person name="Ye J."/>
            <person name="Ju F."/>
            <person name="Liu L."/>
            <person name="Boyd J.A."/>
            <person name="Deng Y."/>
            <person name="Parks D.H."/>
            <person name="Jiang X."/>
            <person name="Yin X."/>
            <person name="Woodcroft B.J."/>
            <person name="Tyson G.W."/>
            <person name="Hugenholtz P."/>
            <person name="Polz M.F."/>
            <person name="Zhang T."/>
        </authorList>
    </citation>
    <scope>NUCLEOTIDE SEQUENCE</scope>
    <source>
        <strain evidence="2">HKST-UBA01</strain>
    </source>
</reference>
<keyword evidence="1" id="KW-1133">Transmembrane helix</keyword>
<accession>A0A955LG23</accession>
<sequence length="209" mass="23211">MPHTSSQKFSWIIGIVAPFYYFILMETLAALWTGYDSIIQHMSELGGVESPYMTIMNVAGFMGVGILILIFSYGFFTVEFTKNTWYKLATVFLWIAGIFMVIVGFFPCDAGCIDVTTTGQLHSLTSIPQSIALPLAIVFAAFGHQMETVWNKSWFGISLVLGFGSLLMGPLMSSGQYDAYVGLLQRIGIGFCLLWIGFYSVRQLKSKNP</sequence>
<feature type="transmembrane region" description="Helical" evidence="1">
    <location>
        <begin position="88"/>
        <end position="106"/>
    </location>
</feature>
<comment type="caution">
    <text evidence="2">The sequence shown here is derived from an EMBL/GenBank/DDBJ whole genome shotgun (WGS) entry which is preliminary data.</text>
</comment>
<dbReference type="Pfam" id="PF06197">
    <property type="entry name" value="DUF998"/>
    <property type="match status" value="1"/>
</dbReference>
<feature type="transmembrane region" description="Helical" evidence="1">
    <location>
        <begin position="55"/>
        <end position="76"/>
    </location>
</feature>
<evidence type="ECO:0000256" key="1">
    <source>
        <dbReference type="SAM" id="Phobius"/>
    </source>
</evidence>
<gene>
    <name evidence="2" type="ORF">KC571_00850</name>
</gene>
<proteinExistence type="predicted"/>
<organism evidence="2 3">
    <name type="scientific">candidate division WWE3 bacterium</name>
    <dbReference type="NCBI Taxonomy" id="2053526"/>
    <lineage>
        <taxon>Bacteria</taxon>
        <taxon>Katanobacteria</taxon>
    </lineage>
</organism>
<dbReference type="Proteomes" id="UP000701698">
    <property type="component" value="Unassembled WGS sequence"/>
</dbReference>